<dbReference type="RefSeq" id="WP_135973156.1">
    <property type="nucleotide sequence ID" value="NZ_CP039291.1"/>
</dbReference>
<sequence>MARALPVPADLCALAASQEGLLSTRQCEAAGVGPARRSRLVRARRWARVITGVYDVVPARPRAPDASRRRAAWIGVLAYGPDAVAVGASALALHGVNGLPALVVPEVALPARRYAPGRGDVRVRRFATSAVVLGHARVAPLPLALVQALPEMSRDHAVAVLDDVLHHRRLTGPELESVRARTTGRRGAARLHGCWALVDPRAESPLETFARLRCVDGGVPPDAVQLVVRAPDGGFVGRCDLAWRRADGRWLLGEVDGREFHDVPHALHHDRRRQNALVALGHTVLRFTAADVATGAIATTIRTTLAAPNP</sequence>
<dbReference type="Proteomes" id="UP000296469">
    <property type="component" value="Chromosome"/>
</dbReference>
<dbReference type="OrthoDB" id="5143202at2"/>
<name>A0A4P7SHL6_9CELL</name>
<organism evidence="1 2">
    <name type="scientific">Cellulomonas shaoxiangyii</name>
    <dbReference type="NCBI Taxonomy" id="2566013"/>
    <lineage>
        <taxon>Bacteria</taxon>
        <taxon>Bacillati</taxon>
        <taxon>Actinomycetota</taxon>
        <taxon>Actinomycetes</taxon>
        <taxon>Micrococcales</taxon>
        <taxon>Cellulomonadaceae</taxon>
        <taxon>Cellulomonas</taxon>
    </lineage>
</organism>
<proteinExistence type="predicted"/>
<dbReference type="AlphaFoldDB" id="A0A4P7SHL6"/>
<protein>
    <recommendedName>
        <fullName evidence="3">DUF559 domain-containing protein</fullName>
    </recommendedName>
</protein>
<dbReference type="EMBL" id="CP039291">
    <property type="protein sequence ID" value="QCB92606.1"/>
    <property type="molecule type" value="Genomic_DNA"/>
</dbReference>
<gene>
    <name evidence="1" type="ORF">E5225_02600</name>
</gene>
<dbReference type="KEGG" id="celz:E5225_02600"/>
<keyword evidence="2" id="KW-1185">Reference proteome</keyword>
<evidence type="ECO:0008006" key="3">
    <source>
        <dbReference type="Google" id="ProtNLM"/>
    </source>
</evidence>
<reference evidence="1 2" key="1">
    <citation type="submission" date="2019-04" db="EMBL/GenBank/DDBJ databases">
        <title>Isolation and identification of Cellulomonas shaoxiangyii sp. Nov. isolated from feces of the Tibetan antelopes (Pantholops hodgsonii) in the Qinghai-Tibet plateau of China.</title>
        <authorList>
            <person name="Tian Z."/>
        </authorList>
    </citation>
    <scope>NUCLEOTIDE SEQUENCE [LARGE SCALE GENOMIC DNA]</scope>
    <source>
        <strain evidence="1 2">Z28</strain>
    </source>
</reference>
<evidence type="ECO:0000313" key="2">
    <source>
        <dbReference type="Proteomes" id="UP000296469"/>
    </source>
</evidence>
<evidence type="ECO:0000313" key="1">
    <source>
        <dbReference type="EMBL" id="QCB92606.1"/>
    </source>
</evidence>
<accession>A0A4P7SHL6</accession>